<dbReference type="AlphaFoldDB" id="A0A840L8L6"/>
<comment type="caution">
    <text evidence="2">The sequence shown here is derived from an EMBL/GenBank/DDBJ whole genome shotgun (WGS) entry which is preliminary data.</text>
</comment>
<dbReference type="RefSeq" id="WP_184301051.1">
    <property type="nucleotide sequence ID" value="NZ_JACHLP010000006.1"/>
</dbReference>
<gene>
    <name evidence="2" type="ORF">HNP55_003064</name>
</gene>
<dbReference type="Pfam" id="PF20335">
    <property type="entry name" value="DUF6630"/>
    <property type="match status" value="1"/>
</dbReference>
<sequence>MSSSTATQQDSPAIPAAIERLIAVIAAQPALAQAHRSAYAEAATEEDEEGALWTLKEAIDWQSGFFVDWKDSESFVQCLQQLAQGWGASLSFGVEDALDEDFLDEHDVPELMQRAHAELAAQGLTLWNWDTEGDCYAGWITRSDSAATVQQCSELLGVEIREGSEPF</sequence>
<organism evidence="2 3">
    <name type="scientific">Roseateles oligotrophus</name>
    <dbReference type="NCBI Taxonomy" id="1769250"/>
    <lineage>
        <taxon>Bacteria</taxon>
        <taxon>Pseudomonadati</taxon>
        <taxon>Pseudomonadota</taxon>
        <taxon>Betaproteobacteria</taxon>
        <taxon>Burkholderiales</taxon>
        <taxon>Sphaerotilaceae</taxon>
        <taxon>Roseateles</taxon>
    </lineage>
</organism>
<dbReference type="EMBL" id="JACHLP010000006">
    <property type="protein sequence ID" value="MBB4844520.1"/>
    <property type="molecule type" value="Genomic_DNA"/>
</dbReference>
<accession>A0A840L8L6</accession>
<proteinExistence type="predicted"/>
<reference evidence="2 3" key="1">
    <citation type="submission" date="2020-08" db="EMBL/GenBank/DDBJ databases">
        <title>Functional genomics of gut bacteria from endangered species of beetles.</title>
        <authorList>
            <person name="Carlos-Shanley C."/>
        </authorList>
    </citation>
    <scope>NUCLEOTIDE SEQUENCE [LARGE SCALE GENOMIC DNA]</scope>
    <source>
        <strain evidence="2 3">S00239</strain>
    </source>
</reference>
<evidence type="ECO:0000313" key="3">
    <source>
        <dbReference type="Proteomes" id="UP000562027"/>
    </source>
</evidence>
<feature type="domain" description="DUF6630" evidence="1">
    <location>
        <begin position="18"/>
        <end position="162"/>
    </location>
</feature>
<keyword evidence="3" id="KW-1185">Reference proteome</keyword>
<dbReference type="Proteomes" id="UP000562027">
    <property type="component" value="Unassembled WGS sequence"/>
</dbReference>
<evidence type="ECO:0000313" key="2">
    <source>
        <dbReference type="EMBL" id="MBB4844520.1"/>
    </source>
</evidence>
<evidence type="ECO:0000259" key="1">
    <source>
        <dbReference type="Pfam" id="PF20335"/>
    </source>
</evidence>
<dbReference type="InterPro" id="IPR046582">
    <property type="entry name" value="DUF6630"/>
</dbReference>
<protein>
    <recommendedName>
        <fullName evidence="1">DUF6630 domain-containing protein</fullName>
    </recommendedName>
</protein>
<name>A0A840L8L6_9BURK</name>